<evidence type="ECO:0000256" key="2">
    <source>
        <dbReference type="ARBA" id="ARBA00023239"/>
    </source>
</evidence>
<evidence type="ECO:0000256" key="1">
    <source>
        <dbReference type="ARBA" id="ARBA00009174"/>
    </source>
</evidence>
<sequence length="128" mass="13873">MSTAIRVVRPPSMCPDAKAWCGTAVVGIGADEPVFAGHYPGFPIFPGMCVVEHVHQAGLLIAPHDAGGLVMSAMESVRFLAPVFPGDELRMELEWRREGHDWRLTGRASTASGDVAAVRTRYRLDGAW</sequence>
<dbReference type="PANTHER" id="PTHR30272:SF1">
    <property type="entry name" value="3-HYDROXYACYL-[ACYL-CARRIER-PROTEIN] DEHYDRATASE"/>
    <property type="match status" value="1"/>
</dbReference>
<accession>A0A9X2VVG3</accession>
<organism evidence="4 5">
    <name type="scientific">Umezawaea endophytica</name>
    <dbReference type="NCBI Taxonomy" id="1654476"/>
    <lineage>
        <taxon>Bacteria</taxon>
        <taxon>Bacillati</taxon>
        <taxon>Actinomycetota</taxon>
        <taxon>Actinomycetes</taxon>
        <taxon>Pseudonocardiales</taxon>
        <taxon>Pseudonocardiaceae</taxon>
        <taxon>Umezawaea</taxon>
    </lineage>
</organism>
<dbReference type="Proteomes" id="UP001141259">
    <property type="component" value="Unassembled WGS sequence"/>
</dbReference>
<proteinExistence type="inferred from homology"/>
<dbReference type="SUPFAM" id="SSF54637">
    <property type="entry name" value="Thioesterase/thiol ester dehydrase-isomerase"/>
    <property type="match status" value="1"/>
</dbReference>
<dbReference type="PANTHER" id="PTHR30272">
    <property type="entry name" value="3-HYDROXYACYL-[ACYL-CARRIER-PROTEIN] DEHYDRATASE"/>
    <property type="match status" value="1"/>
</dbReference>
<evidence type="ECO:0000313" key="5">
    <source>
        <dbReference type="Proteomes" id="UP001141259"/>
    </source>
</evidence>
<comment type="caution">
    <text evidence="4">The sequence shown here is derived from an EMBL/GenBank/DDBJ whole genome shotgun (WGS) entry which is preliminary data.</text>
</comment>
<dbReference type="InterPro" id="IPR029069">
    <property type="entry name" value="HotDog_dom_sf"/>
</dbReference>
<dbReference type="InterPro" id="IPR013114">
    <property type="entry name" value="FabA_FabZ"/>
</dbReference>
<gene>
    <name evidence="4" type="ORF">NZH93_42605</name>
</gene>
<feature type="domain" description="ApeI dehydratase-like" evidence="3">
    <location>
        <begin position="27"/>
        <end position="104"/>
    </location>
</feature>
<comment type="similarity">
    <text evidence="1">Belongs to the thioester dehydratase family. FabZ subfamily.</text>
</comment>
<protein>
    <submittedName>
        <fullName evidence="4">MaoC/PaaZ C-terminal domain-containing protein</fullName>
    </submittedName>
</protein>
<dbReference type="Gene3D" id="3.10.129.10">
    <property type="entry name" value="Hotdog Thioesterase"/>
    <property type="match status" value="1"/>
</dbReference>
<dbReference type="InterPro" id="IPR054545">
    <property type="entry name" value="ApeI-like"/>
</dbReference>
<keyword evidence="2" id="KW-0456">Lyase</keyword>
<name>A0A9X2VVG3_9PSEU</name>
<keyword evidence="5" id="KW-1185">Reference proteome</keyword>
<dbReference type="EMBL" id="JANYMP010000034">
    <property type="protein sequence ID" value="MCS7483573.1"/>
    <property type="molecule type" value="Genomic_DNA"/>
</dbReference>
<dbReference type="AlphaFoldDB" id="A0A9X2VVG3"/>
<reference evidence="4" key="1">
    <citation type="submission" date="2022-08" db="EMBL/GenBank/DDBJ databases">
        <authorList>
            <person name="Tistechok S."/>
            <person name="Samborskyy M."/>
            <person name="Roman I."/>
        </authorList>
    </citation>
    <scope>NUCLEOTIDE SEQUENCE</scope>
    <source>
        <strain evidence="4">DSM 103496</strain>
    </source>
</reference>
<dbReference type="Pfam" id="PF22818">
    <property type="entry name" value="ApeI-like"/>
    <property type="match status" value="1"/>
</dbReference>
<evidence type="ECO:0000259" key="3">
    <source>
        <dbReference type="Pfam" id="PF22818"/>
    </source>
</evidence>
<dbReference type="RefSeq" id="WP_259629030.1">
    <property type="nucleotide sequence ID" value="NZ_JANYMP010000034.1"/>
</dbReference>
<dbReference type="GO" id="GO:0016829">
    <property type="term" value="F:lyase activity"/>
    <property type="evidence" value="ECO:0007669"/>
    <property type="project" value="UniProtKB-KW"/>
</dbReference>
<evidence type="ECO:0000313" key="4">
    <source>
        <dbReference type="EMBL" id="MCS7483573.1"/>
    </source>
</evidence>